<feature type="transmembrane region" description="Helical" evidence="1">
    <location>
        <begin position="107"/>
        <end position="126"/>
    </location>
</feature>
<dbReference type="PANTHER" id="PTHR35867">
    <property type="entry name" value="PROTEIN RSEC"/>
    <property type="match status" value="1"/>
</dbReference>
<comment type="caution">
    <text evidence="2">The sequence shown here is derived from an EMBL/GenBank/DDBJ whole genome shotgun (WGS) entry which is preliminary data.</text>
</comment>
<evidence type="ECO:0000313" key="3">
    <source>
        <dbReference type="Proteomes" id="UP000242861"/>
    </source>
</evidence>
<dbReference type="RefSeq" id="WP_101193259.1">
    <property type="nucleotide sequence ID" value="NZ_PIYS01000012.1"/>
</dbReference>
<dbReference type="InterPro" id="IPR007359">
    <property type="entry name" value="SigmaE_reg_RseC_MucC"/>
</dbReference>
<accession>A0A2I0CQW3</accession>
<dbReference type="Pfam" id="PF04246">
    <property type="entry name" value="RseC_MucC"/>
    <property type="match status" value="1"/>
</dbReference>
<gene>
    <name evidence="2" type="ORF">CW360_07370</name>
</gene>
<reference evidence="3" key="1">
    <citation type="submission" date="2017-12" db="EMBL/GenBank/DDBJ databases">
        <authorList>
            <person name="Yu X.-Y."/>
        </authorList>
    </citation>
    <scope>NUCLEOTIDE SEQUENCE [LARGE SCALE GENOMIC DNA]</scope>
    <source>
        <strain evidence="3">ZYSR67-Z</strain>
    </source>
</reference>
<sequence>MIEERGRVVALEQGAVWVQTLRKSTCSGCSAKATCGQGVLDSLGLGRERGHVRALCRLPVQVGDQVMIGVREEQLLQSAVLVYLLPLLGLFAGALLADGLGWSEPRLIGMALLGAALVWLAVRTYCQRHADDEQRQPVVLRALLASAETEADC</sequence>
<proteinExistence type="predicted"/>
<keyword evidence="1" id="KW-0812">Transmembrane</keyword>
<evidence type="ECO:0000313" key="2">
    <source>
        <dbReference type="EMBL" id="PKF71537.1"/>
    </source>
</evidence>
<evidence type="ECO:0000256" key="1">
    <source>
        <dbReference type="SAM" id="Phobius"/>
    </source>
</evidence>
<dbReference type="PIRSF" id="PIRSF004923">
    <property type="entry name" value="RseC"/>
    <property type="match status" value="1"/>
</dbReference>
<keyword evidence="1" id="KW-1133">Transmembrane helix</keyword>
<dbReference type="EMBL" id="PIYS01000012">
    <property type="protein sequence ID" value="PKF71537.1"/>
    <property type="molecule type" value="Genomic_DNA"/>
</dbReference>
<dbReference type="Proteomes" id="UP000242861">
    <property type="component" value="Unassembled WGS sequence"/>
</dbReference>
<protein>
    <submittedName>
        <fullName evidence="2">Transcriptional regulator</fullName>
    </submittedName>
</protein>
<feature type="transmembrane region" description="Helical" evidence="1">
    <location>
        <begin position="75"/>
        <end position="95"/>
    </location>
</feature>
<dbReference type="AlphaFoldDB" id="A0A2I0CQW3"/>
<dbReference type="InterPro" id="IPR026268">
    <property type="entry name" value="RseC"/>
</dbReference>
<dbReference type="PANTHER" id="PTHR35867:SF1">
    <property type="entry name" value="PROTEIN RSEC"/>
    <property type="match status" value="1"/>
</dbReference>
<keyword evidence="1" id="KW-0472">Membrane</keyword>
<name>A0A2I0CQW3_9PSED</name>
<organism evidence="2 3">
    <name type="scientific">Pseudomonas fluvialis</name>
    <dbReference type="NCBI Taxonomy" id="1793966"/>
    <lineage>
        <taxon>Bacteria</taxon>
        <taxon>Pseudomonadati</taxon>
        <taxon>Pseudomonadota</taxon>
        <taxon>Gammaproteobacteria</taxon>
        <taxon>Pseudomonadales</taxon>
        <taxon>Pseudomonadaceae</taxon>
        <taxon>Pseudomonas</taxon>
    </lineage>
</organism>